<proteinExistence type="predicted"/>
<dbReference type="PANTHER" id="PTHR30055:SF226">
    <property type="entry name" value="HTH-TYPE TRANSCRIPTIONAL REGULATOR PKSA"/>
    <property type="match status" value="1"/>
</dbReference>
<keyword evidence="5" id="KW-1185">Reference proteome</keyword>
<evidence type="ECO:0000313" key="4">
    <source>
        <dbReference type="EMBL" id="ADU96826.1"/>
    </source>
</evidence>
<dbReference type="Gene3D" id="1.10.357.10">
    <property type="entry name" value="Tetracycline Repressor, domain 2"/>
    <property type="match status" value="1"/>
</dbReference>
<organism evidence="4 5">
    <name type="scientific">Thermovibrio ammonificans (strain DSM 15698 / JCM 12110 / HB-1)</name>
    <dbReference type="NCBI Taxonomy" id="648996"/>
    <lineage>
        <taxon>Bacteria</taxon>
        <taxon>Pseudomonadati</taxon>
        <taxon>Aquificota</taxon>
        <taxon>Aquificia</taxon>
        <taxon>Desulfurobacteriales</taxon>
        <taxon>Desulfurobacteriaceae</taxon>
        <taxon>Thermovibrio</taxon>
    </lineage>
</organism>
<dbReference type="GO" id="GO:0003700">
    <property type="term" value="F:DNA-binding transcription factor activity"/>
    <property type="evidence" value="ECO:0007669"/>
    <property type="project" value="TreeGrafter"/>
</dbReference>
<dbReference type="EMBL" id="CP002444">
    <property type="protein sequence ID" value="ADU96826.1"/>
    <property type="molecule type" value="Genomic_DNA"/>
</dbReference>
<evidence type="ECO:0000259" key="3">
    <source>
        <dbReference type="PROSITE" id="PS50977"/>
    </source>
</evidence>
<dbReference type="PROSITE" id="PS50977">
    <property type="entry name" value="HTH_TETR_2"/>
    <property type="match status" value="1"/>
</dbReference>
<evidence type="ECO:0000256" key="1">
    <source>
        <dbReference type="ARBA" id="ARBA00023125"/>
    </source>
</evidence>
<protein>
    <submittedName>
        <fullName evidence="4">Transcriptional regulator, TetR family</fullName>
    </submittedName>
</protein>
<accession>E8T6P2</accession>
<dbReference type="STRING" id="648996.Theam_0859"/>
<dbReference type="PANTHER" id="PTHR30055">
    <property type="entry name" value="HTH-TYPE TRANSCRIPTIONAL REGULATOR RUTR"/>
    <property type="match status" value="1"/>
</dbReference>
<dbReference type="Pfam" id="PF00440">
    <property type="entry name" value="TetR_N"/>
    <property type="match status" value="1"/>
</dbReference>
<sequence length="183" mass="20691">MKARDRILEIAYQLFSEKGYRGATTREIAERAGFSEVTLFRIFGSKERLFREVLERYSSVLDIESLVEGGKPPSRELLTRVALSLYGSLRNNERLIRILLSEAPSHSTTDSVTCVYRDFVNRLDSLIARVLSVPPSSPLPRIFHGSLFSLFLSEELFGGKRLSDGELRAFVEELVSLFVGGER</sequence>
<dbReference type="InterPro" id="IPR009057">
    <property type="entry name" value="Homeodomain-like_sf"/>
</dbReference>
<gene>
    <name evidence="4" type="ordered locus">Theam_0859</name>
</gene>
<feature type="DNA-binding region" description="H-T-H motif" evidence="2">
    <location>
        <begin position="24"/>
        <end position="43"/>
    </location>
</feature>
<dbReference type="InterPro" id="IPR050109">
    <property type="entry name" value="HTH-type_TetR-like_transc_reg"/>
</dbReference>
<dbReference type="GO" id="GO:0000976">
    <property type="term" value="F:transcription cis-regulatory region binding"/>
    <property type="evidence" value="ECO:0007669"/>
    <property type="project" value="TreeGrafter"/>
</dbReference>
<dbReference type="Proteomes" id="UP000006362">
    <property type="component" value="Chromosome"/>
</dbReference>
<keyword evidence="1 2" id="KW-0238">DNA-binding</keyword>
<feature type="domain" description="HTH tetR-type" evidence="3">
    <location>
        <begin position="1"/>
        <end position="61"/>
    </location>
</feature>
<dbReference type="eggNOG" id="COG1309">
    <property type="taxonomic scope" value="Bacteria"/>
</dbReference>
<reference evidence="4" key="1">
    <citation type="submission" date="2011-01" db="EMBL/GenBank/DDBJ databases">
        <title>Complete sequence of chromosome of Thermovibrio ammonificans HB-1.</title>
        <authorList>
            <consortium name="US DOE Joint Genome Institute"/>
            <person name="Lucas S."/>
            <person name="Copeland A."/>
            <person name="Lapidus A."/>
            <person name="Cheng J.-F."/>
            <person name="Goodwin L."/>
            <person name="Pitluck S."/>
            <person name="Davenport K."/>
            <person name="Detter J.C."/>
            <person name="Han C."/>
            <person name="Tapia R."/>
            <person name="Land M."/>
            <person name="Hauser L."/>
            <person name="Kyrpides N."/>
            <person name="Ivanova N."/>
            <person name="Ovchinnikova G."/>
            <person name="Vetriani C."/>
            <person name="Woyke T."/>
        </authorList>
    </citation>
    <scope>NUCLEOTIDE SEQUENCE [LARGE SCALE GENOMIC DNA]</scope>
    <source>
        <strain evidence="4">HB-1</strain>
    </source>
</reference>
<dbReference type="RefSeq" id="WP_013537612.1">
    <property type="nucleotide sequence ID" value="NC_014926.1"/>
</dbReference>
<dbReference type="InterPro" id="IPR001647">
    <property type="entry name" value="HTH_TetR"/>
</dbReference>
<dbReference type="HOGENOM" id="CLU_069356_27_3_0"/>
<dbReference type="AlphaFoldDB" id="E8T6P2"/>
<dbReference type="KEGG" id="tam:Theam_0859"/>
<dbReference type="SUPFAM" id="SSF46689">
    <property type="entry name" value="Homeodomain-like"/>
    <property type="match status" value="1"/>
</dbReference>
<name>E8T6P2_THEA1</name>
<evidence type="ECO:0000313" key="5">
    <source>
        <dbReference type="Proteomes" id="UP000006362"/>
    </source>
</evidence>
<evidence type="ECO:0000256" key="2">
    <source>
        <dbReference type="PROSITE-ProRule" id="PRU00335"/>
    </source>
</evidence>
<dbReference type="PRINTS" id="PR00455">
    <property type="entry name" value="HTHTETR"/>
</dbReference>